<organism evidence="2 3">
    <name type="scientific">Microthlaspi erraticum</name>
    <dbReference type="NCBI Taxonomy" id="1685480"/>
    <lineage>
        <taxon>Eukaryota</taxon>
        <taxon>Viridiplantae</taxon>
        <taxon>Streptophyta</taxon>
        <taxon>Embryophyta</taxon>
        <taxon>Tracheophyta</taxon>
        <taxon>Spermatophyta</taxon>
        <taxon>Magnoliopsida</taxon>
        <taxon>eudicotyledons</taxon>
        <taxon>Gunneridae</taxon>
        <taxon>Pentapetalae</taxon>
        <taxon>rosids</taxon>
        <taxon>malvids</taxon>
        <taxon>Brassicales</taxon>
        <taxon>Brassicaceae</taxon>
        <taxon>Coluteocarpeae</taxon>
        <taxon>Microthlaspi</taxon>
    </lineage>
</organism>
<dbReference type="Gene3D" id="3.40.720.10">
    <property type="entry name" value="Alkaline Phosphatase, subunit A"/>
    <property type="match status" value="2"/>
</dbReference>
<sequence>MTLYFENPDHQGHQVGPDDPQITEAVVNIDRLIGRIIDGLEKREKVVVLDDLASWIEIPSSWVQYYTPLLAIKPPSNGNAADMLHYVENDRIPPIIGLVDEGFKVEQKKSEAKECGGAHGYDNAFFSMRTIFIGHGPMFLEGKKVASFENVEIYNVISLILGLKAAPNNAFRYPQNVRTDCLEKITNSAVY</sequence>
<evidence type="ECO:0000313" key="2">
    <source>
        <dbReference type="EMBL" id="CAA7058565.1"/>
    </source>
</evidence>
<dbReference type="GO" id="GO:0016787">
    <property type="term" value="F:hydrolase activity"/>
    <property type="evidence" value="ECO:0007669"/>
    <property type="project" value="UniProtKB-ARBA"/>
</dbReference>
<comment type="caution">
    <text evidence="2">The sequence shown here is derived from an EMBL/GenBank/DDBJ whole genome shotgun (WGS) entry which is preliminary data.</text>
</comment>
<protein>
    <submittedName>
        <fullName evidence="2">Uncharacterized protein</fullName>
    </submittedName>
</protein>
<accession>A0A6D2LBS9</accession>
<evidence type="ECO:0000256" key="1">
    <source>
        <dbReference type="SAM" id="MobiDB-lite"/>
    </source>
</evidence>
<dbReference type="Gene3D" id="3.30.1360.180">
    <property type="match status" value="1"/>
</dbReference>
<keyword evidence="3" id="KW-1185">Reference proteome</keyword>
<dbReference type="PANTHER" id="PTHR10151">
    <property type="entry name" value="ECTONUCLEOTIDE PYROPHOSPHATASE/PHOSPHODIESTERASE"/>
    <property type="match status" value="1"/>
</dbReference>
<dbReference type="Pfam" id="PF01663">
    <property type="entry name" value="Phosphodiest"/>
    <property type="match status" value="2"/>
</dbReference>
<reference evidence="2" key="1">
    <citation type="submission" date="2020-01" db="EMBL/GenBank/DDBJ databases">
        <authorList>
            <person name="Mishra B."/>
        </authorList>
    </citation>
    <scope>NUCLEOTIDE SEQUENCE [LARGE SCALE GENOMIC DNA]</scope>
</reference>
<feature type="region of interest" description="Disordered" evidence="1">
    <location>
        <begin position="1"/>
        <end position="20"/>
    </location>
</feature>
<dbReference type="AlphaFoldDB" id="A0A6D2LBS9"/>
<dbReference type="InterPro" id="IPR017850">
    <property type="entry name" value="Alkaline_phosphatase_core_sf"/>
</dbReference>
<dbReference type="PANTHER" id="PTHR10151:SF120">
    <property type="entry name" value="BIS(5'-ADENOSYL)-TRIPHOSPHATASE"/>
    <property type="match status" value="1"/>
</dbReference>
<dbReference type="InterPro" id="IPR002591">
    <property type="entry name" value="Phosphodiest/P_Trfase"/>
</dbReference>
<dbReference type="EMBL" id="CACVBM020001729">
    <property type="protein sequence ID" value="CAA7058565.1"/>
    <property type="molecule type" value="Genomic_DNA"/>
</dbReference>
<evidence type="ECO:0000313" key="3">
    <source>
        <dbReference type="Proteomes" id="UP000467841"/>
    </source>
</evidence>
<name>A0A6D2LBS9_9BRAS</name>
<dbReference type="Proteomes" id="UP000467841">
    <property type="component" value="Unassembled WGS sequence"/>
</dbReference>
<dbReference type="SUPFAM" id="SSF53649">
    <property type="entry name" value="Alkaline phosphatase-like"/>
    <property type="match status" value="1"/>
</dbReference>
<dbReference type="OrthoDB" id="1704609at2759"/>
<dbReference type="GO" id="GO:0005773">
    <property type="term" value="C:vacuole"/>
    <property type="evidence" value="ECO:0007669"/>
    <property type="project" value="TreeGrafter"/>
</dbReference>
<gene>
    <name evidence="2" type="ORF">MERR_LOCUS45801</name>
</gene>
<proteinExistence type="predicted"/>